<feature type="transmembrane region" description="Helical" evidence="6">
    <location>
        <begin position="284"/>
        <end position="303"/>
    </location>
</feature>
<evidence type="ECO:0000256" key="5">
    <source>
        <dbReference type="ARBA" id="ARBA00023136"/>
    </source>
</evidence>
<dbReference type="GO" id="GO:0016765">
    <property type="term" value="F:transferase activity, transferring alkyl or aryl (other than methyl) groups"/>
    <property type="evidence" value="ECO:0007669"/>
    <property type="project" value="InterPro"/>
</dbReference>
<protein>
    <recommendedName>
        <fullName evidence="9">UbiA family prenyltransferase</fullName>
    </recommendedName>
</protein>
<evidence type="ECO:0000256" key="2">
    <source>
        <dbReference type="ARBA" id="ARBA00022475"/>
    </source>
</evidence>
<dbReference type="InterPro" id="IPR000537">
    <property type="entry name" value="UbiA_prenyltransferase"/>
</dbReference>
<dbReference type="Pfam" id="PF01040">
    <property type="entry name" value="UbiA"/>
    <property type="match status" value="1"/>
</dbReference>
<comment type="subcellular location">
    <subcellularLocation>
        <location evidence="1">Membrane</location>
        <topology evidence="1">Multi-pass membrane protein</topology>
    </subcellularLocation>
</comment>
<dbReference type="SUPFAM" id="SSF56784">
    <property type="entry name" value="HAD-like"/>
    <property type="match status" value="1"/>
</dbReference>
<dbReference type="EMBL" id="JXQQ01000044">
    <property type="protein sequence ID" value="KIQ29661.1"/>
    <property type="molecule type" value="Genomic_DNA"/>
</dbReference>
<dbReference type="Pfam" id="PF12710">
    <property type="entry name" value="HAD"/>
    <property type="match status" value="1"/>
</dbReference>
<keyword evidence="5 6" id="KW-0472">Membrane</keyword>
<feature type="transmembrane region" description="Helical" evidence="6">
    <location>
        <begin position="382"/>
        <end position="403"/>
    </location>
</feature>
<feature type="transmembrane region" description="Helical" evidence="6">
    <location>
        <begin position="336"/>
        <end position="356"/>
    </location>
</feature>
<sequence length="470" mass="52786">MIAVDLDGTLIRSDLLVESVFLLLRYHPLLFVRALFWVLKGKAYFKRRIADAVSPIVQTLPYNQPLIAWLEVQKKAGARLVLATASETRLAREVAAHVGLFDEVLGTENENLASTNKRKALVARYGEQGFEYVGNSSADLNVWRSASVVHVVNPEFGVLARARRMGRTGQVFDDRASYLRVLRKALRLHQWAKNLLVFVPLLATHQLMNLDLLLNGVLAFICFGMCASSVYILNDLLDLKDDRQHRTKRNRPLAAGTFPMVHAMVWMAALLVLAFGLALLLLPWRFALVLCAYYVLTLGYSLWIKRLVMLDVITLAMLYTVRVVAGAAAIVAPLTFWILAFCMFMFLSLAFVKRYTELYDAKEQRKGDAVPGRGYQLQDFELLASLGGSSGYLSVLVLALYINDTSALTLYGHPKLLWMACPLLLFWLSRVWLIAHRGQMNDDPIVFALRDRVSQLIGLAFASTFVLASL</sequence>
<dbReference type="CDD" id="cd13963">
    <property type="entry name" value="PT_UbiA_2"/>
    <property type="match status" value="1"/>
</dbReference>
<gene>
    <name evidence="7" type="ORF">RT97_18705</name>
</gene>
<dbReference type="Gene3D" id="1.10.357.140">
    <property type="entry name" value="UbiA prenyltransferase"/>
    <property type="match status" value="1"/>
</dbReference>
<dbReference type="InterPro" id="IPR039653">
    <property type="entry name" value="Prenyltransferase"/>
</dbReference>
<dbReference type="Proteomes" id="UP000032067">
    <property type="component" value="Unassembled WGS sequence"/>
</dbReference>
<dbReference type="PANTHER" id="PTHR11048:SF5">
    <property type="entry name" value="DECAPRENYL-PHOSPHATE PHOSPHORIBOSYLTRANSFERASE"/>
    <property type="match status" value="1"/>
</dbReference>
<feature type="transmembrane region" description="Helical" evidence="6">
    <location>
        <begin position="253"/>
        <end position="278"/>
    </location>
</feature>
<dbReference type="GO" id="GO:0009247">
    <property type="term" value="P:glycolipid biosynthetic process"/>
    <property type="evidence" value="ECO:0007669"/>
    <property type="project" value="TreeGrafter"/>
</dbReference>
<dbReference type="InterPro" id="IPR044878">
    <property type="entry name" value="UbiA_sf"/>
</dbReference>
<evidence type="ECO:0000313" key="7">
    <source>
        <dbReference type="EMBL" id="KIQ29661.1"/>
    </source>
</evidence>
<evidence type="ECO:0008006" key="9">
    <source>
        <dbReference type="Google" id="ProtNLM"/>
    </source>
</evidence>
<name>A0A0D0MBC9_VARPD</name>
<dbReference type="InterPro" id="IPR036412">
    <property type="entry name" value="HAD-like_sf"/>
</dbReference>
<organism evidence="7 8">
    <name type="scientific">Variovorax paradoxus</name>
    <dbReference type="NCBI Taxonomy" id="34073"/>
    <lineage>
        <taxon>Bacteria</taxon>
        <taxon>Pseudomonadati</taxon>
        <taxon>Pseudomonadota</taxon>
        <taxon>Betaproteobacteria</taxon>
        <taxon>Burkholderiales</taxon>
        <taxon>Comamonadaceae</taxon>
        <taxon>Variovorax</taxon>
    </lineage>
</organism>
<accession>A0A0D0MBC9</accession>
<keyword evidence="2" id="KW-1003">Cell membrane</keyword>
<dbReference type="Gene3D" id="3.40.50.1000">
    <property type="entry name" value="HAD superfamily/HAD-like"/>
    <property type="match status" value="1"/>
</dbReference>
<comment type="caution">
    <text evidence="7">The sequence shown here is derived from an EMBL/GenBank/DDBJ whole genome shotgun (WGS) entry which is preliminary data.</text>
</comment>
<dbReference type="AlphaFoldDB" id="A0A0D0MBC9"/>
<reference evidence="7 8" key="1">
    <citation type="submission" date="2014-12" db="EMBL/GenBank/DDBJ databases">
        <title>16Stimator: statistical estimation of ribosomal gene copy numbers from draft genome assemblies.</title>
        <authorList>
            <person name="Perisin M.A."/>
            <person name="Vetter M."/>
            <person name="Gilbert J.A."/>
            <person name="Bergelson J."/>
        </authorList>
    </citation>
    <scope>NUCLEOTIDE SEQUENCE [LARGE SCALE GENOMIC DNA]</scope>
    <source>
        <strain evidence="7 8">MEDvA23</strain>
    </source>
</reference>
<feature type="transmembrane region" description="Helical" evidence="6">
    <location>
        <begin position="214"/>
        <end position="233"/>
    </location>
</feature>
<dbReference type="NCBIfam" id="NF006088">
    <property type="entry name" value="PRK08238.1"/>
    <property type="match status" value="1"/>
</dbReference>
<evidence type="ECO:0000256" key="1">
    <source>
        <dbReference type="ARBA" id="ARBA00004141"/>
    </source>
</evidence>
<evidence type="ECO:0000256" key="4">
    <source>
        <dbReference type="ARBA" id="ARBA00022989"/>
    </source>
</evidence>
<feature type="transmembrane region" description="Helical" evidence="6">
    <location>
        <begin position="415"/>
        <end position="433"/>
    </location>
</feature>
<dbReference type="InterPro" id="IPR023214">
    <property type="entry name" value="HAD_sf"/>
</dbReference>
<evidence type="ECO:0000256" key="3">
    <source>
        <dbReference type="ARBA" id="ARBA00022692"/>
    </source>
</evidence>
<evidence type="ECO:0000313" key="8">
    <source>
        <dbReference type="Proteomes" id="UP000032067"/>
    </source>
</evidence>
<keyword evidence="4 6" id="KW-1133">Transmembrane helix</keyword>
<feature type="transmembrane region" description="Helical" evidence="6">
    <location>
        <begin position="20"/>
        <end position="39"/>
    </location>
</feature>
<proteinExistence type="predicted"/>
<evidence type="ECO:0000256" key="6">
    <source>
        <dbReference type="SAM" id="Phobius"/>
    </source>
</evidence>
<keyword evidence="3 6" id="KW-0812">Transmembrane</keyword>
<dbReference type="PANTHER" id="PTHR11048">
    <property type="entry name" value="PRENYLTRANSFERASES"/>
    <property type="match status" value="1"/>
</dbReference>
<dbReference type="GO" id="GO:0005886">
    <property type="term" value="C:plasma membrane"/>
    <property type="evidence" value="ECO:0007669"/>
    <property type="project" value="TreeGrafter"/>
</dbReference>